<organism evidence="1 2">
    <name type="scientific">Psylliodes chrysocephalus</name>
    <dbReference type="NCBI Taxonomy" id="3402493"/>
    <lineage>
        <taxon>Eukaryota</taxon>
        <taxon>Metazoa</taxon>
        <taxon>Ecdysozoa</taxon>
        <taxon>Arthropoda</taxon>
        <taxon>Hexapoda</taxon>
        <taxon>Insecta</taxon>
        <taxon>Pterygota</taxon>
        <taxon>Neoptera</taxon>
        <taxon>Endopterygota</taxon>
        <taxon>Coleoptera</taxon>
        <taxon>Polyphaga</taxon>
        <taxon>Cucujiformia</taxon>
        <taxon>Chrysomeloidea</taxon>
        <taxon>Chrysomelidae</taxon>
        <taxon>Galerucinae</taxon>
        <taxon>Alticini</taxon>
        <taxon>Psylliodes</taxon>
    </lineage>
</organism>
<dbReference type="PANTHER" id="PTHR33939:SF1">
    <property type="entry name" value="DUF4371 DOMAIN-CONTAINING PROTEIN"/>
    <property type="match status" value="1"/>
</dbReference>
<proteinExistence type="predicted"/>
<dbReference type="InterPro" id="IPR036397">
    <property type="entry name" value="RNaseH_sf"/>
</dbReference>
<gene>
    <name evidence="1" type="ORF">PSYICH_LOCUS9100</name>
</gene>
<evidence type="ECO:0000313" key="2">
    <source>
        <dbReference type="Proteomes" id="UP001153636"/>
    </source>
</evidence>
<dbReference type="GO" id="GO:0003676">
    <property type="term" value="F:nucleic acid binding"/>
    <property type="evidence" value="ECO:0007669"/>
    <property type="project" value="InterPro"/>
</dbReference>
<reference evidence="1" key="1">
    <citation type="submission" date="2022-01" db="EMBL/GenBank/DDBJ databases">
        <authorList>
            <person name="King R."/>
        </authorList>
    </citation>
    <scope>NUCLEOTIDE SEQUENCE</scope>
</reference>
<dbReference type="OrthoDB" id="6757964at2759"/>
<keyword evidence="2" id="KW-1185">Reference proteome</keyword>
<dbReference type="Proteomes" id="UP001153636">
    <property type="component" value="Chromosome 3"/>
</dbReference>
<dbReference type="AlphaFoldDB" id="A0A9P0D294"/>
<dbReference type="PANTHER" id="PTHR33939">
    <property type="entry name" value="PROTEIN CBG22215"/>
    <property type="match status" value="1"/>
</dbReference>
<protein>
    <recommendedName>
        <fullName evidence="3">Tc1-like transposase DDE domain-containing protein</fullName>
    </recommendedName>
</protein>
<name>A0A9P0D294_9CUCU</name>
<evidence type="ECO:0000313" key="1">
    <source>
        <dbReference type="EMBL" id="CAH1108551.1"/>
    </source>
</evidence>
<dbReference type="EMBL" id="OV651815">
    <property type="protein sequence ID" value="CAH1108551.1"/>
    <property type="molecule type" value="Genomic_DNA"/>
</dbReference>
<sequence>MQRGSNSKFTLVKRIKKCAFSVNEKIFVSNIYNCLSMDNSSFSVDDTVEKTSNMMSESKSTIYKVISEFVIGVVKPPKKNAGDDIIKWLTDRNINFPGKSIQIELLEIVKLNKPPVRYVVDELAETHGIVVRLFPNHCKLNPIELIWAQVKGYVGRHNTTFKL</sequence>
<dbReference type="Gene3D" id="3.30.420.10">
    <property type="entry name" value="Ribonuclease H-like superfamily/Ribonuclease H"/>
    <property type="match status" value="1"/>
</dbReference>
<evidence type="ECO:0008006" key="3">
    <source>
        <dbReference type="Google" id="ProtNLM"/>
    </source>
</evidence>
<accession>A0A9P0D294</accession>